<keyword evidence="2" id="KW-0808">Transferase</keyword>
<organism evidence="2 3">
    <name type="scientific">Candidatus Thioglobus autotrophicus</name>
    <dbReference type="NCBI Taxonomy" id="1705394"/>
    <lineage>
        <taxon>Bacteria</taxon>
        <taxon>Pseudomonadati</taxon>
        <taxon>Pseudomonadota</taxon>
        <taxon>Gammaproteobacteria</taxon>
        <taxon>Candidatus Pseudothioglobaceae</taxon>
        <taxon>Candidatus Thioglobus</taxon>
    </lineage>
</organism>
<name>A0A0M4PMG5_9GAMM</name>
<dbReference type="PATRIC" id="fig|1705394.5.peg.462"/>
<dbReference type="OrthoDB" id="9787293at2"/>
<reference evidence="2 3" key="1">
    <citation type="journal article" date="2015" name="Genome Announc.">
        <title>Genome Sequence of 'Candidatus Thioglobus autotrophica' Strain EF1, a Chemoautotroph from the SUP05 Clade of Marine Gammaproteobacteria.</title>
        <authorList>
            <person name="Shah V."/>
            <person name="Morris R.M."/>
        </authorList>
    </citation>
    <scope>NUCLEOTIDE SEQUENCE [LARGE SCALE GENOMIC DNA]</scope>
    <source>
        <strain evidence="2 3">EF1</strain>
    </source>
</reference>
<dbReference type="STRING" id="1705394.SP60_02285"/>
<feature type="domain" description="Glycosyltransferase subfamily 4-like N-terminal" evidence="1">
    <location>
        <begin position="75"/>
        <end position="200"/>
    </location>
</feature>
<accession>A0A0M4PMG5</accession>
<dbReference type="Gene3D" id="3.40.50.2000">
    <property type="entry name" value="Glycogen Phosphorylase B"/>
    <property type="match status" value="2"/>
</dbReference>
<dbReference type="RefSeq" id="WP_053951100.1">
    <property type="nucleotide sequence ID" value="NZ_CP010552.1"/>
</dbReference>
<dbReference type="EMBL" id="CP010552">
    <property type="protein sequence ID" value="ALE52167.1"/>
    <property type="molecule type" value="Genomic_DNA"/>
</dbReference>
<protein>
    <submittedName>
        <fullName evidence="2">Glycosyltransferase</fullName>
    </submittedName>
</protein>
<dbReference type="AlphaFoldDB" id="A0A0M4PMG5"/>
<evidence type="ECO:0000259" key="1">
    <source>
        <dbReference type="Pfam" id="PF13439"/>
    </source>
</evidence>
<proteinExistence type="predicted"/>
<dbReference type="SUPFAM" id="SSF53756">
    <property type="entry name" value="UDP-Glycosyltransferase/glycogen phosphorylase"/>
    <property type="match status" value="1"/>
</dbReference>
<dbReference type="InterPro" id="IPR028098">
    <property type="entry name" value="Glyco_trans_4-like_N"/>
</dbReference>
<keyword evidence="3" id="KW-1185">Reference proteome</keyword>
<dbReference type="Proteomes" id="UP000058020">
    <property type="component" value="Chromosome"/>
</dbReference>
<sequence length="400" mass="45605">MNKVLYITRNGLLEPLGQSQVMPYLRGLSSYYKISLITFEKEKDVNNSDRFERLKKECQSLGICWNPQYYRYHPTLIGSAWSMIKFLTLCLKVVKKDSIKLIHARSYLPAAVAWIVYKVTKVPFIFDMRALWPEELITSSRINRNSFLHKIIILIERLCLRDASTVVTLTNASVKYLNKKYSKELKNKELVVIPTCVDLNKFPMLVYDKSQENKSMVHGCIGTVLSGWFDIKWLSIWFNKLAEIDQNSTFEIISQDDPTIIQSLVDPKNVLGRRLKISSCLPQDIPNAIKEHSISTMFYKGGETSELGRSPTRLAEVLSTGMPVVVNRGVGDVADVVTQNRVGIVLDGIDATSISDAIDNLNSLYLDKEIHKRCRDTAEKIFSLEFGINNYRKIYTEAIG</sequence>
<gene>
    <name evidence="2" type="ORF">SP60_02285</name>
</gene>
<evidence type="ECO:0000313" key="2">
    <source>
        <dbReference type="EMBL" id="ALE52167.1"/>
    </source>
</evidence>
<evidence type="ECO:0000313" key="3">
    <source>
        <dbReference type="Proteomes" id="UP000058020"/>
    </source>
</evidence>
<dbReference type="Pfam" id="PF13439">
    <property type="entry name" value="Glyco_transf_4"/>
    <property type="match status" value="1"/>
</dbReference>
<dbReference type="GO" id="GO:0016757">
    <property type="term" value="F:glycosyltransferase activity"/>
    <property type="evidence" value="ECO:0007669"/>
    <property type="project" value="UniProtKB-ARBA"/>
</dbReference>
<dbReference type="KEGG" id="tho:SP60_02285"/>